<evidence type="ECO:0008006" key="3">
    <source>
        <dbReference type="Google" id="ProtNLM"/>
    </source>
</evidence>
<name>A0AAX4IFM3_9PEZI</name>
<accession>A0AAX4IFM3</accession>
<dbReference type="EMBL" id="CP137308">
    <property type="protein sequence ID" value="WQF81593.1"/>
    <property type="molecule type" value="Genomic_DNA"/>
</dbReference>
<organism evidence="1 2">
    <name type="scientific">Colletotrichum destructivum</name>
    <dbReference type="NCBI Taxonomy" id="34406"/>
    <lineage>
        <taxon>Eukaryota</taxon>
        <taxon>Fungi</taxon>
        <taxon>Dikarya</taxon>
        <taxon>Ascomycota</taxon>
        <taxon>Pezizomycotina</taxon>
        <taxon>Sordariomycetes</taxon>
        <taxon>Hypocreomycetidae</taxon>
        <taxon>Glomerellales</taxon>
        <taxon>Glomerellaceae</taxon>
        <taxon>Colletotrichum</taxon>
        <taxon>Colletotrichum destructivum species complex</taxon>
    </lineage>
</organism>
<dbReference type="AlphaFoldDB" id="A0AAX4IFM3"/>
<dbReference type="KEGG" id="cdet:87943110"/>
<dbReference type="Proteomes" id="UP001322277">
    <property type="component" value="Chromosome 4"/>
</dbReference>
<protein>
    <recommendedName>
        <fullName evidence="3">Secreted protein</fullName>
    </recommendedName>
</protein>
<sequence>MLAAQQISFSAIFVTFFFSSSDRPIHTLPRKALVDTMTKPWSFCPQTWIVVDHLACGKWEDASHLETLTSPPAMVRDAAPTSLPDYKVLTVCFCAQTAGQTTYVRLRLALPF</sequence>
<dbReference type="RefSeq" id="XP_062778817.1">
    <property type="nucleotide sequence ID" value="XM_062922766.1"/>
</dbReference>
<dbReference type="GeneID" id="87943110"/>
<evidence type="ECO:0000313" key="2">
    <source>
        <dbReference type="Proteomes" id="UP001322277"/>
    </source>
</evidence>
<evidence type="ECO:0000313" key="1">
    <source>
        <dbReference type="EMBL" id="WQF81593.1"/>
    </source>
</evidence>
<keyword evidence="2" id="KW-1185">Reference proteome</keyword>
<proteinExistence type="predicted"/>
<gene>
    <name evidence="1" type="ORF">CDEST_06607</name>
</gene>
<reference evidence="2" key="1">
    <citation type="journal article" date="2023" name="bioRxiv">
        <title>Complete genome of the Medicago anthracnose fungus, Colletotrichum destructivum, reveals a mini-chromosome-like region within a core chromosome.</title>
        <authorList>
            <person name="Lapalu N."/>
            <person name="Simon A."/>
            <person name="Lu A."/>
            <person name="Plaumann P.-L."/>
            <person name="Amselem J."/>
            <person name="Pigne S."/>
            <person name="Auger A."/>
            <person name="Koch C."/>
            <person name="Dallery J.-F."/>
            <person name="O'Connell R.J."/>
        </authorList>
    </citation>
    <scope>NUCLEOTIDE SEQUENCE [LARGE SCALE GENOMIC DNA]</scope>
    <source>
        <strain evidence="2">CBS 520.97</strain>
    </source>
</reference>